<dbReference type="EMBL" id="BMAO01012562">
    <property type="protein sequence ID" value="GFQ82267.1"/>
    <property type="molecule type" value="Genomic_DNA"/>
</dbReference>
<comment type="caution">
    <text evidence="1">The sequence shown here is derived from an EMBL/GenBank/DDBJ whole genome shotgun (WGS) entry which is preliminary data.</text>
</comment>
<sequence>MVSFAPALHSRPLEVAQADRSRNVRSRPTDLVTRCGMMPLGQRTVGNNLSAVNDVMLCIILFMTNTICSTRNHNLFRMEFLQEMNSCIELEYQIWHS</sequence>
<dbReference type="Proteomes" id="UP000887116">
    <property type="component" value="Unassembled WGS sequence"/>
</dbReference>
<gene>
    <name evidence="1" type="ORF">TNCT_147941</name>
</gene>
<evidence type="ECO:0000313" key="1">
    <source>
        <dbReference type="EMBL" id="GFQ82267.1"/>
    </source>
</evidence>
<protein>
    <submittedName>
        <fullName evidence="1">Uncharacterized protein</fullName>
    </submittedName>
</protein>
<proteinExistence type="predicted"/>
<evidence type="ECO:0000313" key="2">
    <source>
        <dbReference type="Proteomes" id="UP000887116"/>
    </source>
</evidence>
<name>A0A8X6FJY2_TRICU</name>
<accession>A0A8X6FJY2</accession>
<reference evidence="1" key="1">
    <citation type="submission" date="2020-07" db="EMBL/GenBank/DDBJ databases">
        <title>Multicomponent nature underlies the extraordinary mechanical properties of spider dragline silk.</title>
        <authorList>
            <person name="Kono N."/>
            <person name="Nakamura H."/>
            <person name="Mori M."/>
            <person name="Yoshida Y."/>
            <person name="Ohtoshi R."/>
            <person name="Malay A.D."/>
            <person name="Moran D.A.P."/>
            <person name="Tomita M."/>
            <person name="Numata K."/>
            <person name="Arakawa K."/>
        </authorList>
    </citation>
    <scope>NUCLEOTIDE SEQUENCE</scope>
</reference>
<keyword evidence="2" id="KW-1185">Reference proteome</keyword>
<dbReference type="AlphaFoldDB" id="A0A8X6FJY2"/>
<organism evidence="1 2">
    <name type="scientific">Trichonephila clavata</name>
    <name type="common">Joro spider</name>
    <name type="synonym">Nephila clavata</name>
    <dbReference type="NCBI Taxonomy" id="2740835"/>
    <lineage>
        <taxon>Eukaryota</taxon>
        <taxon>Metazoa</taxon>
        <taxon>Ecdysozoa</taxon>
        <taxon>Arthropoda</taxon>
        <taxon>Chelicerata</taxon>
        <taxon>Arachnida</taxon>
        <taxon>Araneae</taxon>
        <taxon>Araneomorphae</taxon>
        <taxon>Entelegynae</taxon>
        <taxon>Araneoidea</taxon>
        <taxon>Nephilidae</taxon>
        <taxon>Trichonephila</taxon>
    </lineage>
</organism>